<name>A0A6C0FDV9_9ZZZZ</name>
<dbReference type="AlphaFoldDB" id="A0A6C0FDV9"/>
<sequence length="68" mass="8025">MTTIDNSRYIIMMNSDKTNPPPIIQNLEGDKGRNDYIERKWTLFKGIEKILQNEENRLIQNDTIKNSN</sequence>
<dbReference type="EMBL" id="MN738839">
    <property type="protein sequence ID" value="QHT39194.1"/>
    <property type="molecule type" value="Genomic_DNA"/>
</dbReference>
<reference evidence="1" key="1">
    <citation type="journal article" date="2020" name="Nature">
        <title>Giant virus diversity and host interactions through global metagenomics.</title>
        <authorList>
            <person name="Schulz F."/>
            <person name="Roux S."/>
            <person name="Paez-Espino D."/>
            <person name="Jungbluth S."/>
            <person name="Walsh D.A."/>
            <person name="Denef V.J."/>
            <person name="McMahon K.D."/>
            <person name="Konstantinidis K.T."/>
            <person name="Eloe-Fadrosh E.A."/>
            <person name="Kyrpides N.C."/>
            <person name="Woyke T."/>
        </authorList>
    </citation>
    <scope>NUCLEOTIDE SEQUENCE</scope>
    <source>
        <strain evidence="1">GVMAG-S-ERX556126-94</strain>
    </source>
</reference>
<proteinExistence type="predicted"/>
<evidence type="ECO:0000313" key="1">
    <source>
        <dbReference type="EMBL" id="QHT39194.1"/>
    </source>
</evidence>
<organism evidence="1">
    <name type="scientific">viral metagenome</name>
    <dbReference type="NCBI Taxonomy" id="1070528"/>
    <lineage>
        <taxon>unclassified sequences</taxon>
        <taxon>metagenomes</taxon>
        <taxon>organismal metagenomes</taxon>
    </lineage>
</organism>
<accession>A0A6C0FDV9</accession>
<protein>
    <submittedName>
        <fullName evidence="1">Uncharacterized protein</fullName>
    </submittedName>
</protein>